<gene>
    <name evidence="6" type="ORF">AJ79_07668</name>
</gene>
<organism evidence="6 7">
    <name type="scientific">Helicocarpus griseus UAMH5409</name>
    <dbReference type="NCBI Taxonomy" id="1447875"/>
    <lineage>
        <taxon>Eukaryota</taxon>
        <taxon>Fungi</taxon>
        <taxon>Dikarya</taxon>
        <taxon>Ascomycota</taxon>
        <taxon>Pezizomycotina</taxon>
        <taxon>Eurotiomycetes</taxon>
        <taxon>Eurotiomycetidae</taxon>
        <taxon>Onygenales</taxon>
        <taxon>Ajellomycetaceae</taxon>
        <taxon>Helicocarpus</taxon>
    </lineage>
</organism>
<dbReference type="EC" id="4.3.2.9" evidence="1"/>
<dbReference type="EMBL" id="PDNB01000160">
    <property type="protein sequence ID" value="PGH02328.1"/>
    <property type="molecule type" value="Genomic_DNA"/>
</dbReference>
<evidence type="ECO:0000313" key="6">
    <source>
        <dbReference type="EMBL" id="PGH02328.1"/>
    </source>
</evidence>
<evidence type="ECO:0000313" key="7">
    <source>
        <dbReference type="Proteomes" id="UP000223968"/>
    </source>
</evidence>
<dbReference type="InterPro" id="IPR036568">
    <property type="entry name" value="GGCT-like_sf"/>
</dbReference>
<keyword evidence="2" id="KW-0456">Lyase</keyword>
<evidence type="ECO:0000256" key="3">
    <source>
        <dbReference type="PIRSR" id="PIRSR617939-1"/>
    </source>
</evidence>
<feature type="active site" description="Proton acceptor" evidence="3">
    <location>
        <position position="153"/>
    </location>
</feature>
<proteinExistence type="predicted"/>
<protein>
    <recommendedName>
        <fullName evidence="1">gamma-glutamylcyclotransferase</fullName>
        <ecNumber evidence="1">4.3.2.9</ecNumber>
    </recommendedName>
</protein>
<dbReference type="InterPro" id="IPR017939">
    <property type="entry name" value="G-Glutamylcylcotransferase"/>
</dbReference>
<dbReference type="Gene3D" id="3.10.490.10">
    <property type="entry name" value="Gamma-glutamyl cyclotransferase-like"/>
    <property type="match status" value="1"/>
</dbReference>
<dbReference type="PANTHER" id="PTHR12935:SF0">
    <property type="entry name" value="GAMMA-GLUTAMYLCYCLOTRANSFERASE"/>
    <property type="match status" value="1"/>
</dbReference>
<evidence type="ECO:0000256" key="5">
    <source>
        <dbReference type="SAM" id="MobiDB-lite"/>
    </source>
</evidence>
<evidence type="ECO:0000256" key="1">
    <source>
        <dbReference type="ARBA" id="ARBA00012346"/>
    </source>
</evidence>
<sequence length="271" mass="29653">MLEDISEPTGPAPVAVSAAVTTAPVISGLASTATATTITTSSSQETQLKDAVATRAKYLYFAYGSNLSPTQMRQRCIYNPDISARPLAIARLDGWKWIICERGYANVLPPNSISSPAQSKDGDGDQESHSDDVVYGVLYEMTREDENLLDGYEGVDHSAPPAPPDAPVGRDKRPNEQGNGSYNKWYVSATVVEWLADEEVEGSKGLRGKEEQKVLVYVDEHRVTEGPPKKEYIARMNRGIREAEALGLPVDWVQRVMRKFIPEGPDAGIQN</sequence>
<dbReference type="Proteomes" id="UP000223968">
    <property type="component" value="Unassembled WGS sequence"/>
</dbReference>
<dbReference type="CDD" id="cd06661">
    <property type="entry name" value="GGCT_like"/>
    <property type="match status" value="1"/>
</dbReference>
<feature type="compositionally biased region" description="Basic and acidic residues" evidence="5">
    <location>
        <begin position="120"/>
        <end position="130"/>
    </location>
</feature>
<dbReference type="PANTHER" id="PTHR12935">
    <property type="entry name" value="GAMMA-GLUTAMYLCYCLOTRANSFERASE"/>
    <property type="match status" value="1"/>
</dbReference>
<dbReference type="GO" id="GO:0003839">
    <property type="term" value="F:gamma-glutamylcyclotransferase activity"/>
    <property type="evidence" value="ECO:0007669"/>
    <property type="project" value="UniProtKB-EC"/>
</dbReference>
<feature type="binding site" evidence="4">
    <location>
        <begin position="60"/>
        <end position="65"/>
    </location>
    <ligand>
        <name>substrate</name>
    </ligand>
</feature>
<evidence type="ECO:0000256" key="4">
    <source>
        <dbReference type="PIRSR" id="PIRSR617939-2"/>
    </source>
</evidence>
<accession>A0A2B7X0X8</accession>
<dbReference type="InterPro" id="IPR013024">
    <property type="entry name" value="GGCT-like"/>
</dbReference>
<keyword evidence="7" id="KW-1185">Reference proteome</keyword>
<comment type="caution">
    <text evidence="6">The sequence shown here is derived from an EMBL/GenBank/DDBJ whole genome shotgun (WGS) entry which is preliminary data.</text>
</comment>
<feature type="region of interest" description="Disordered" evidence="5">
    <location>
        <begin position="151"/>
        <end position="181"/>
    </location>
</feature>
<reference evidence="6 7" key="1">
    <citation type="submission" date="2017-10" db="EMBL/GenBank/DDBJ databases">
        <title>Comparative genomics in systemic dimorphic fungi from Ajellomycetaceae.</title>
        <authorList>
            <person name="Munoz J.F."/>
            <person name="Mcewen J.G."/>
            <person name="Clay O.K."/>
            <person name="Cuomo C.A."/>
        </authorList>
    </citation>
    <scope>NUCLEOTIDE SEQUENCE [LARGE SCALE GENOMIC DNA]</scope>
    <source>
        <strain evidence="6 7">UAMH5409</strain>
    </source>
</reference>
<dbReference type="STRING" id="1447875.A0A2B7X0X8"/>
<dbReference type="OrthoDB" id="2924818at2759"/>
<dbReference type="SUPFAM" id="SSF110857">
    <property type="entry name" value="Gamma-glutamyl cyclotransferase-like"/>
    <property type="match status" value="1"/>
</dbReference>
<evidence type="ECO:0000256" key="2">
    <source>
        <dbReference type="ARBA" id="ARBA00023239"/>
    </source>
</evidence>
<dbReference type="AlphaFoldDB" id="A0A2B7X0X8"/>
<feature type="region of interest" description="Disordered" evidence="5">
    <location>
        <begin position="110"/>
        <end position="130"/>
    </location>
</feature>
<name>A0A2B7X0X8_9EURO</name>